<feature type="transmembrane region" description="Helical" evidence="10">
    <location>
        <begin position="317"/>
        <end position="340"/>
    </location>
</feature>
<keyword evidence="4 10" id="KW-0812">Transmembrane</keyword>
<evidence type="ECO:0000256" key="8">
    <source>
        <dbReference type="ARBA" id="ARBA00023136"/>
    </source>
</evidence>
<dbReference type="GO" id="GO:0035673">
    <property type="term" value="F:oligopeptide transmembrane transporter activity"/>
    <property type="evidence" value="ECO:0007669"/>
    <property type="project" value="InterPro"/>
</dbReference>
<feature type="transmembrane region" description="Helical" evidence="10">
    <location>
        <begin position="102"/>
        <end position="124"/>
    </location>
</feature>
<evidence type="ECO:0000313" key="12">
    <source>
        <dbReference type="Proteomes" id="UP001418222"/>
    </source>
</evidence>
<feature type="region of interest" description="Disordered" evidence="9">
    <location>
        <begin position="1"/>
        <end position="50"/>
    </location>
</feature>
<evidence type="ECO:0000256" key="5">
    <source>
        <dbReference type="ARBA" id="ARBA00022856"/>
    </source>
</evidence>
<dbReference type="NCBIfam" id="TIGR00727">
    <property type="entry name" value="ISP4_OPT"/>
    <property type="match status" value="1"/>
</dbReference>
<dbReference type="NCBIfam" id="TIGR00728">
    <property type="entry name" value="OPT_sfam"/>
    <property type="match status" value="1"/>
</dbReference>
<evidence type="ECO:0000256" key="2">
    <source>
        <dbReference type="ARBA" id="ARBA00005484"/>
    </source>
</evidence>
<dbReference type="PANTHER" id="PTHR22601">
    <property type="entry name" value="ISP4 LIKE PROTEIN"/>
    <property type="match status" value="1"/>
</dbReference>
<gene>
    <name evidence="11" type="primary">OPT5</name>
    <name evidence="11" type="ORF">KSP39_PZI013886</name>
</gene>
<organism evidence="11 12">
    <name type="scientific">Platanthera zijinensis</name>
    <dbReference type="NCBI Taxonomy" id="2320716"/>
    <lineage>
        <taxon>Eukaryota</taxon>
        <taxon>Viridiplantae</taxon>
        <taxon>Streptophyta</taxon>
        <taxon>Embryophyta</taxon>
        <taxon>Tracheophyta</taxon>
        <taxon>Spermatophyta</taxon>
        <taxon>Magnoliopsida</taxon>
        <taxon>Liliopsida</taxon>
        <taxon>Asparagales</taxon>
        <taxon>Orchidaceae</taxon>
        <taxon>Orchidoideae</taxon>
        <taxon>Orchideae</taxon>
        <taxon>Orchidinae</taxon>
        <taxon>Platanthera</taxon>
    </lineage>
</organism>
<feature type="transmembrane region" description="Helical" evidence="10">
    <location>
        <begin position="450"/>
        <end position="470"/>
    </location>
</feature>
<dbReference type="GO" id="GO:0016020">
    <property type="term" value="C:membrane"/>
    <property type="evidence" value="ECO:0007669"/>
    <property type="project" value="UniProtKB-SubCell"/>
</dbReference>
<dbReference type="GO" id="GO:0015031">
    <property type="term" value="P:protein transport"/>
    <property type="evidence" value="ECO:0007669"/>
    <property type="project" value="UniProtKB-KW"/>
</dbReference>
<sequence>MAAEANGVRPEVAGDQSKTIVPTNNTTTSSPEVEPVVSENKEEEGDNVMDDESPIEQVRLTVPTTDDPTMPALTFRTWILGITSCALLAFLNQFFGYRQNPLYISSVSAQIAVLPIGKLMAAYLPTKPIRLPLLGWSFTLNPGPFNLKEHVLITIFANSGSNSVYAVNIVTIVKAFYHRKLHPVGAMLLTQTTQMMGYGWAGIFRKFLVDSPHMWWPSNLVQVSLFRALHEDEKRPTRGLTRLQFFLLVFSTSFAYYVVPNYLFPSISALSFICWFWTNSVTMQQVGSGLQGLGVGAFAVDWSAVAGFLGSPLATPGFAIINVMFGFIMVVYVIIPLTYWNNAYHAKNFPIFSSNVYMGNGTLYNVNQILNQKSFSFNQEKYDEAGPINLSIFFVITYGLSFATLAATLSHVALFHGREIWSQTRAAMQDKFGDVHTRLMKKNYPQVPQWWFYSILFLMIGLAIFAVEGFGKQLQLPYWGVLLAAGLALLFTLPIGVITATTNQQPGLNVMTELIIGYIYPGRPLANVAFKTYGYISMTQAISFLADFKLGHYMKIPPRSMFLVQLVGTMVASSVYFGTAWWLLETIENICDPAKLPEGSPWTCPGDAVFFNASIIWGVVAPRRMFGDLGLYVKMNYFFLIGLLAPVPIYILSRRFPEKKWIRLINTPIILSATGAMPPARAVNYIMWGAVGIFFSFVVFRRYKGWWARHNYVLSAGLDAGVAFMATLTYFTLQIRNIDGPKWWGLELGDHCPLASCPTAPGVKVPNCPVH</sequence>
<evidence type="ECO:0000256" key="9">
    <source>
        <dbReference type="SAM" id="MobiDB-lite"/>
    </source>
</evidence>
<keyword evidence="3" id="KW-0813">Transport</keyword>
<dbReference type="InterPro" id="IPR004648">
    <property type="entry name" value="Oligpept_transpt"/>
</dbReference>
<dbReference type="AlphaFoldDB" id="A0AAP0G3W1"/>
<feature type="compositionally biased region" description="Acidic residues" evidence="9">
    <location>
        <begin position="41"/>
        <end position="50"/>
    </location>
</feature>
<evidence type="ECO:0000256" key="1">
    <source>
        <dbReference type="ARBA" id="ARBA00004141"/>
    </source>
</evidence>
<reference evidence="11 12" key="1">
    <citation type="journal article" date="2022" name="Nat. Plants">
        <title>Genomes of leafy and leafless Platanthera orchids illuminate the evolution of mycoheterotrophy.</title>
        <authorList>
            <person name="Li M.H."/>
            <person name="Liu K.W."/>
            <person name="Li Z."/>
            <person name="Lu H.C."/>
            <person name="Ye Q.L."/>
            <person name="Zhang D."/>
            <person name="Wang J.Y."/>
            <person name="Li Y.F."/>
            <person name="Zhong Z.M."/>
            <person name="Liu X."/>
            <person name="Yu X."/>
            <person name="Liu D.K."/>
            <person name="Tu X.D."/>
            <person name="Liu B."/>
            <person name="Hao Y."/>
            <person name="Liao X.Y."/>
            <person name="Jiang Y.T."/>
            <person name="Sun W.H."/>
            <person name="Chen J."/>
            <person name="Chen Y.Q."/>
            <person name="Ai Y."/>
            <person name="Zhai J.W."/>
            <person name="Wu S.S."/>
            <person name="Zhou Z."/>
            <person name="Hsiao Y.Y."/>
            <person name="Wu W.L."/>
            <person name="Chen Y.Y."/>
            <person name="Lin Y.F."/>
            <person name="Hsu J.L."/>
            <person name="Li C.Y."/>
            <person name="Wang Z.W."/>
            <person name="Zhao X."/>
            <person name="Zhong W.Y."/>
            <person name="Ma X.K."/>
            <person name="Ma L."/>
            <person name="Huang J."/>
            <person name="Chen G.Z."/>
            <person name="Huang M.Z."/>
            <person name="Huang L."/>
            <person name="Peng D.H."/>
            <person name="Luo Y.B."/>
            <person name="Zou S.Q."/>
            <person name="Chen S.P."/>
            <person name="Lan S."/>
            <person name="Tsai W.C."/>
            <person name="Van de Peer Y."/>
            <person name="Liu Z.J."/>
        </authorList>
    </citation>
    <scope>NUCLEOTIDE SEQUENCE [LARGE SCALE GENOMIC DNA]</scope>
    <source>
        <strain evidence="11">Lor287</strain>
    </source>
</reference>
<feature type="transmembrane region" description="Helical" evidence="10">
    <location>
        <begin position="712"/>
        <end position="733"/>
    </location>
</feature>
<feature type="compositionally biased region" description="Polar residues" evidence="9">
    <location>
        <begin position="16"/>
        <end position="31"/>
    </location>
</feature>
<dbReference type="InterPro" id="IPR004813">
    <property type="entry name" value="OPT"/>
</dbReference>
<accession>A0AAP0G3W1</accession>
<feature type="transmembrane region" description="Helical" evidence="10">
    <location>
        <begin position="245"/>
        <end position="278"/>
    </location>
</feature>
<keyword evidence="7 10" id="KW-1133">Transmembrane helix</keyword>
<comment type="caution">
    <text evidence="11">The sequence shown here is derived from an EMBL/GenBank/DDBJ whole genome shotgun (WGS) entry which is preliminary data.</text>
</comment>
<keyword evidence="8 10" id="KW-0472">Membrane</keyword>
<comment type="similarity">
    <text evidence="2">Belongs to the oligopeptide OPT transporter (TC 2.A.67.1) family.</text>
</comment>
<dbReference type="EMBL" id="JBBWWQ010000011">
    <property type="protein sequence ID" value="KAK8936034.1"/>
    <property type="molecule type" value="Genomic_DNA"/>
</dbReference>
<proteinExistence type="inferred from homology"/>
<feature type="transmembrane region" description="Helical" evidence="10">
    <location>
        <begin position="78"/>
        <end position="96"/>
    </location>
</feature>
<feature type="transmembrane region" description="Helical" evidence="10">
    <location>
        <begin position="476"/>
        <end position="498"/>
    </location>
</feature>
<feature type="transmembrane region" description="Helical" evidence="10">
    <location>
        <begin position="682"/>
        <end position="700"/>
    </location>
</feature>
<feature type="transmembrane region" description="Helical" evidence="10">
    <location>
        <begin position="635"/>
        <end position="653"/>
    </location>
</feature>
<evidence type="ECO:0000256" key="7">
    <source>
        <dbReference type="ARBA" id="ARBA00022989"/>
    </source>
</evidence>
<evidence type="ECO:0000256" key="3">
    <source>
        <dbReference type="ARBA" id="ARBA00022448"/>
    </source>
</evidence>
<dbReference type="Pfam" id="PF03169">
    <property type="entry name" value="OPT"/>
    <property type="match status" value="1"/>
</dbReference>
<feature type="transmembrane region" description="Helical" evidence="10">
    <location>
        <begin position="562"/>
        <end position="584"/>
    </location>
</feature>
<dbReference type="Proteomes" id="UP001418222">
    <property type="component" value="Unassembled WGS sequence"/>
</dbReference>
<keyword evidence="6" id="KW-0653">Protein transport</keyword>
<protein>
    <submittedName>
        <fullName evidence="11">Oligopeptide transporter 5</fullName>
    </submittedName>
</protein>
<feature type="transmembrane region" description="Helical" evidence="10">
    <location>
        <begin position="290"/>
        <end position="310"/>
    </location>
</feature>
<keyword evidence="5" id="KW-0571">Peptide transport</keyword>
<name>A0AAP0G3W1_9ASPA</name>
<comment type="subcellular location">
    <subcellularLocation>
        <location evidence="1">Membrane</location>
        <topology evidence="1">Multi-pass membrane protein</topology>
    </subcellularLocation>
</comment>
<evidence type="ECO:0000313" key="11">
    <source>
        <dbReference type="EMBL" id="KAK8936034.1"/>
    </source>
</evidence>
<evidence type="ECO:0000256" key="10">
    <source>
        <dbReference type="SAM" id="Phobius"/>
    </source>
</evidence>
<evidence type="ECO:0000256" key="6">
    <source>
        <dbReference type="ARBA" id="ARBA00022927"/>
    </source>
</evidence>
<evidence type="ECO:0000256" key="4">
    <source>
        <dbReference type="ARBA" id="ARBA00022692"/>
    </source>
</evidence>
<keyword evidence="12" id="KW-1185">Reference proteome</keyword>
<feature type="transmembrane region" description="Helical" evidence="10">
    <location>
        <begin position="392"/>
        <end position="415"/>
    </location>
</feature>